<name>A0ABP8IIU8_9BACT</name>
<evidence type="ECO:0000256" key="2">
    <source>
        <dbReference type="ARBA" id="ARBA00023136"/>
    </source>
</evidence>
<dbReference type="Gene3D" id="2.40.170.20">
    <property type="entry name" value="TonB-dependent receptor, beta-barrel domain"/>
    <property type="match status" value="1"/>
</dbReference>
<evidence type="ECO:0000313" key="9">
    <source>
        <dbReference type="Proteomes" id="UP001501153"/>
    </source>
</evidence>
<keyword evidence="3" id="KW-0998">Cell outer membrane</keyword>
<feature type="signal peptide" evidence="5">
    <location>
        <begin position="1"/>
        <end position="21"/>
    </location>
</feature>
<evidence type="ECO:0000256" key="4">
    <source>
        <dbReference type="SAM" id="MobiDB-lite"/>
    </source>
</evidence>
<evidence type="ECO:0000259" key="7">
    <source>
        <dbReference type="Pfam" id="PF14905"/>
    </source>
</evidence>
<organism evidence="8 9">
    <name type="scientific">Hymenobacter saemangeumensis</name>
    <dbReference type="NCBI Taxonomy" id="1084522"/>
    <lineage>
        <taxon>Bacteria</taxon>
        <taxon>Pseudomonadati</taxon>
        <taxon>Bacteroidota</taxon>
        <taxon>Cytophagia</taxon>
        <taxon>Cytophagales</taxon>
        <taxon>Hymenobacteraceae</taxon>
        <taxon>Hymenobacter</taxon>
    </lineage>
</organism>
<proteinExistence type="predicted"/>
<sequence>MNNSLLSFLALAALLSSEAAAQAPAAAPAPARPGGPAGIPTGAPGAPSAPGTPALVTLPTAKGNGRISGVVLDGATKKPVEFATVALLAATGDKPVDGTVADDKGRFSLRGLAPGEYRLQLSFIGYSNVTQPVTLAEGRMTVDLGSVELKATAQELTEVTVTGERPVVESKPDRLVYNAATDNTNKGGTAADVLRKAPMVSVDPDGNLQLRGSGNVRVLINGKPSAVVAGDIATALKQLPGDQIKSVEVITSPSAKYDGEGSAGIINIVLKENNLQGLNGNVGLAIGTRNSNGNFTLNGRKGKLGLTAGFNGFAFYAPGDQEVDRVDRGIRTEVNGQQVTTTGRLFQRNEGQGMGGGGQGRIGLEFEPAANHALSLSFSSNLFTNRFDIDINNRYTLDQGQPSTTNPLFGNYTRDQVMENTVYAYDLLGSYTRSFGAKSRREFTVLAQHSRNRAQRDYDVRQYPLLSPDFSNPQYREQSPNLARNLESTLQTDYVHPIGEKQTVEVGAKVIQRKVYSDYEVYRTNLGTGVFGLEPGLTNKFDYDQDVLAGYATYGTSLGKKYSARLGARVERTDLRGNFQGQDNEFRLGYTNVLPNVALTRNLKQPGSSLRATYSRRIQRPSIFYLNPYRNESDPRNITEGNPELDAEFTDNYELNWNTFAKGTSINISLYSRQTNNAIERVYNTDPAGRVVATFGNVARNQTYGINLFGSAKPLPKWDISGNISAFYVYLSSKTLNTSNSGVVYSANLNSGYKLGKGFSAQLFAMLNSPRIQLQGRNSPWQMYSLGLRKDLWKGKGDLTLNADNPFNSYIALANDFDNGQSVSTNTTYVYNRGVRLAFAYRFGKLENKPSKPKRSIRNDDQKAGDGGGNGQGGN</sequence>
<feature type="compositionally biased region" description="Gly residues" evidence="4">
    <location>
        <begin position="865"/>
        <end position="875"/>
    </location>
</feature>
<evidence type="ECO:0000313" key="8">
    <source>
        <dbReference type="EMBL" id="GAA4359371.1"/>
    </source>
</evidence>
<dbReference type="InterPro" id="IPR012910">
    <property type="entry name" value="Plug_dom"/>
</dbReference>
<dbReference type="PANTHER" id="PTHR40980">
    <property type="entry name" value="PLUG DOMAIN-CONTAINING PROTEIN"/>
    <property type="match status" value="1"/>
</dbReference>
<dbReference type="PANTHER" id="PTHR40980:SF4">
    <property type="entry name" value="TONB-DEPENDENT RECEPTOR-LIKE BETA-BARREL DOMAIN-CONTAINING PROTEIN"/>
    <property type="match status" value="1"/>
</dbReference>
<dbReference type="SUPFAM" id="SSF49464">
    <property type="entry name" value="Carboxypeptidase regulatory domain-like"/>
    <property type="match status" value="1"/>
</dbReference>
<dbReference type="RefSeq" id="WP_345236482.1">
    <property type="nucleotide sequence ID" value="NZ_BAABGZ010000029.1"/>
</dbReference>
<dbReference type="EMBL" id="BAABGZ010000029">
    <property type="protein sequence ID" value="GAA4359371.1"/>
    <property type="molecule type" value="Genomic_DNA"/>
</dbReference>
<dbReference type="Gene3D" id="2.60.40.1120">
    <property type="entry name" value="Carboxypeptidase-like, regulatory domain"/>
    <property type="match status" value="1"/>
</dbReference>
<feature type="chain" id="PRO_5046732983" evidence="5">
    <location>
        <begin position="22"/>
        <end position="875"/>
    </location>
</feature>
<dbReference type="InterPro" id="IPR036942">
    <property type="entry name" value="Beta-barrel_TonB_sf"/>
</dbReference>
<protein>
    <submittedName>
        <fullName evidence="8">Outer membrane beta-barrel family protein</fullName>
    </submittedName>
</protein>
<reference evidence="9" key="1">
    <citation type="journal article" date="2019" name="Int. J. Syst. Evol. Microbiol.">
        <title>The Global Catalogue of Microorganisms (GCM) 10K type strain sequencing project: providing services to taxonomists for standard genome sequencing and annotation.</title>
        <authorList>
            <consortium name="The Broad Institute Genomics Platform"/>
            <consortium name="The Broad Institute Genome Sequencing Center for Infectious Disease"/>
            <person name="Wu L."/>
            <person name="Ma J."/>
        </authorList>
    </citation>
    <scope>NUCLEOTIDE SEQUENCE [LARGE SCALE GENOMIC DNA]</scope>
    <source>
        <strain evidence="9">JCM 17923</strain>
    </source>
</reference>
<keyword evidence="5" id="KW-0732">Signal</keyword>
<dbReference type="SUPFAM" id="SSF56935">
    <property type="entry name" value="Porins"/>
    <property type="match status" value="1"/>
</dbReference>
<dbReference type="Proteomes" id="UP001501153">
    <property type="component" value="Unassembled WGS sequence"/>
</dbReference>
<evidence type="ECO:0000256" key="3">
    <source>
        <dbReference type="ARBA" id="ARBA00023237"/>
    </source>
</evidence>
<feature type="domain" description="TonB-dependent receptor plug" evidence="6">
    <location>
        <begin position="180"/>
        <end position="264"/>
    </location>
</feature>
<evidence type="ECO:0000256" key="5">
    <source>
        <dbReference type="SAM" id="SignalP"/>
    </source>
</evidence>
<dbReference type="InterPro" id="IPR037066">
    <property type="entry name" value="Plug_dom_sf"/>
</dbReference>
<keyword evidence="9" id="KW-1185">Reference proteome</keyword>
<accession>A0ABP8IIU8</accession>
<dbReference type="Gene3D" id="2.170.130.10">
    <property type="entry name" value="TonB-dependent receptor, plug domain"/>
    <property type="match status" value="1"/>
</dbReference>
<comment type="caution">
    <text evidence="8">The sequence shown here is derived from an EMBL/GenBank/DDBJ whole genome shotgun (WGS) entry which is preliminary data.</text>
</comment>
<gene>
    <name evidence="8" type="ORF">GCM10023185_25890</name>
</gene>
<dbReference type="InterPro" id="IPR041700">
    <property type="entry name" value="OMP_b-brl_3"/>
</dbReference>
<dbReference type="Pfam" id="PF14905">
    <property type="entry name" value="OMP_b-brl_3"/>
    <property type="match status" value="1"/>
</dbReference>
<dbReference type="Pfam" id="PF07715">
    <property type="entry name" value="Plug"/>
    <property type="match status" value="1"/>
</dbReference>
<feature type="domain" description="Outer membrane protein beta-barrel" evidence="7">
    <location>
        <begin position="438"/>
        <end position="841"/>
    </location>
</feature>
<feature type="region of interest" description="Disordered" evidence="4">
    <location>
        <begin position="26"/>
        <end position="55"/>
    </location>
</feature>
<evidence type="ECO:0000259" key="6">
    <source>
        <dbReference type="Pfam" id="PF07715"/>
    </source>
</evidence>
<comment type="subcellular location">
    <subcellularLocation>
        <location evidence="1">Cell outer membrane</location>
    </subcellularLocation>
</comment>
<feature type="region of interest" description="Disordered" evidence="4">
    <location>
        <begin position="848"/>
        <end position="875"/>
    </location>
</feature>
<dbReference type="InterPro" id="IPR008969">
    <property type="entry name" value="CarboxyPept-like_regulatory"/>
</dbReference>
<evidence type="ECO:0000256" key="1">
    <source>
        <dbReference type="ARBA" id="ARBA00004442"/>
    </source>
</evidence>
<dbReference type="Pfam" id="PF13620">
    <property type="entry name" value="CarboxypepD_reg"/>
    <property type="match status" value="1"/>
</dbReference>
<keyword evidence="2" id="KW-0472">Membrane</keyword>